<keyword evidence="3" id="KW-0479">Metal-binding</keyword>
<proteinExistence type="inferred from homology"/>
<dbReference type="PANTHER" id="PTHR30548:SF5">
    <property type="entry name" value="SUBUNIT OF OXYGEN-SENSITIVE 2-HYDROXYISOCAPROYL-COA DEHYDRATASE"/>
    <property type="match status" value="1"/>
</dbReference>
<dbReference type="eggNOG" id="COG1775">
    <property type="taxonomic scope" value="Bacteria"/>
</dbReference>
<evidence type="ECO:0000256" key="5">
    <source>
        <dbReference type="ARBA" id="ARBA00023014"/>
    </source>
</evidence>
<dbReference type="STRING" id="1121324.CLIT_23c05060"/>
<reference evidence="6 7" key="1">
    <citation type="submission" date="2014-03" db="EMBL/GenBank/DDBJ databases">
        <title>Genome sequence of Clostridium litorale W6, DSM 5388.</title>
        <authorList>
            <person name="Poehlein A."/>
            <person name="Jagirdar A."/>
            <person name="Khonsari B."/>
            <person name="Chibani C.M."/>
            <person name="Gutierrez Gutierrez D.A."/>
            <person name="Davydova E."/>
            <person name="Alghaithi H.S."/>
            <person name="Nair K.P."/>
            <person name="Dhamotharan K."/>
            <person name="Chandran L."/>
            <person name="G W."/>
            <person name="Daniel R."/>
        </authorList>
    </citation>
    <scope>NUCLEOTIDE SEQUENCE [LARGE SCALE GENOMIC DNA]</scope>
    <source>
        <strain evidence="6 7">W6</strain>
    </source>
</reference>
<organism evidence="6 7">
    <name type="scientific">Peptoclostridium litorale DSM 5388</name>
    <dbReference type="NCBI Taxonomy" id="1121324"/>
    <lineage>
        <taxon>Bacteria</taxon>
        <taxon>Bacillati</taxon>
        <taxon>Bacillota</taxon>
        <taxon>Clostridia</taxon>
        <taxon>Peptostreptococcales</taxon>
        <taxon>Peptoclostridiaceae</taxon>
        <taxon>Peptoclostridium</taxon>
    </lineage>
</organism>
<dbReference type="EMBL" id="JJMM01000026">
    <property type="protein sequence ID" value="KDR94233.1"/>
    <property type="molecule type" value="Genomic_DNA"/>
</dbReference>
<sequence>MSRVAGLLEEFGKIASSPMNRLNEYASEGKKAIGCMPIYCPEELVYAADMVPFGIWGAEKEVSQAKEYFPAFICSILQTSLEMGLRGDLDQLSAVMIPVLCDSLKCMGQNWKQGVKNVEFIPVIHPQNRKMEAGVEFLKTQYTNIKNRLEEISGNEITDDKLKAAIDVYNEHRKAMREFVDTAAQYPHLITPAQRSAVIKSGYFMEKPEHTKMVREIVKECNAQPQKEWDGLKVVTTGIIADSPSILKILEEHKIAVVADDIAHESRQFRTDVPNCDDPMEALARQLSVMEGCSVLYDPDKKRGDMIVDQVKKHDADGVIVLMTKFCDPEEYDYPIMKKSFDKHEIPSIMIEIDQQMRNYEQARTMVQTFSDMLSN</sequence>
<dbReference type="Gene3D" id="3.40.50.11890">
    <property type="match status" value="1"/>
</dbReference>
<dbReference type="RefSeq" id="WP_038268267.1">
    <property type="nucleotide sequence ID" value="NZ_FSRH01000003.1"/>
</dbReference>
<dbReference type="EC" id="4.2.1.-" evidence="6"/>
<keyword evidence="5" id="KW-0411">Iron-sulfur</keyword>
<dbReference type="PANTHER" id="PTHR30548">
    <property type="entry name" value="2-HYDROXYGLUTARYL-COA DEHYDRATASE, D-COMPONENT-RELATED"/>
    <property type="match status" value="1"/>
</dbReference>
<evidence type="ECO:0000313" key="6">
    <source>
        <dbReference type="EMBL" id="KDR94233.1"/>
    </source>
</evidence>
<evidence type="ECO:0000256" key="4">
    <source>
        <dbReference type="ARBA" id="ARBA00023004"/>
    </source>
</evidence>
<name>A0A069RBU3_PEPLI</name>
<dbReference type="GO" id="GO:0051536">
    <property type="term" value="F:iron-sulfur cluster binding"/>
    <property type="evidence" value="ECO:0007669"/>
    <property type="project" value="UniProtKB-KW"/>
</dbReference>
<dbReference type="Gene3D" id="1.20.1270.370">
    <property type="match status" value="1"/>
</dbReference>
<gene>
    <name evidence="6" type="primary">fldC</name>
    <name evidence="6" type="ORF">CLIT_23c05060</name>
</gene>
<dbReference type="AlphaFoldDB" id="A0A069RBU3"/>
<keyword evidence="4" id="KW-0408">Iron</keyword>
<comment type="cofactor">
    <cofactor evidence="1">
        <name>[4Fe-4S] cluster</name>
        <dbReference type="ChEBI" id="CHEBI:49883"/>
    </cofactor>
</comment>
<keyword evidence="6" id="KW-0456">Lyase</keyword>
<comment type="caution">
    <text evidence="6">The sequence shown here is derived from an EMBL/GenBank/DDBJ whole genome shotgun (WGS) entry which is preliminary data.</text>
</comment>
<comment type="similarity">
    <text evidence="2">Belongs to the FldB/FldC dehydratase alpha/beta subunit family.</text>
</comment>
<dbReference type="Pfam" id="PF06050">
    <property type="entry name" value="HGD-D"/>
    <property type="match status" value="1"/>
</dbReference>
<keyword evidence="7" id="KW-1185">Reference proteome</keyword>
<evidence type="ECO:0000256" key="1">
    <source>
        <dbReference type="ARBA" id="ARBA00001966"/>
    </source>
</evidence>
<dbReference type="InterPro" id="IPR010327">
    <property type="entry name" value="FldB/FldC_alpha/beta"/>
</dbReference>
<dbReference type="GO" id="GO:0046872">
    <property type="term" value="F:metal ion binding"/>
    <property type="evidence" value="ECO:0007669"/>
    <property type="project" value="UniProtKB-KW"/>
</dbReference>
<evidence type="ECO:0000313" key="7">
    <source>
        <dbReference type="Proteomes" id="UP000027946"/>
    </source>
</evidence>
<protein>
    <submittedName>
        <fullName evidence="6">R-phenyllactate dehydratase beta subunit FldC</fullName>
        <ecNumber evidence="6">4.2.1.-</ecNumber>
    </submittedName>
</protein>
<evidence type="ECO:0000256" key="2">
    <source>
        <dbReference type="ARBA" id="ARBA00005806"/>
    </source>
</evidence>
<accession>A0A069RBU3</accession>
<evidence type="ECO:0000256" key="3">
    <source>
        <dbReference type="ARBA" id="ARBA00022723"/>
    </source>
</evidence>
<dbReference type="Gene3D" id="3.40.50.11900">
    <property type="match status" value="1"/>
</dbReference>
<dbReference type="GO" id="GO:0016836">
    <property type="term" value="F:hydro-lyase activity"/>
    <property type="evidence" value="ECO:0007669"/>
    <property type="project" value="UniProtKB-ARBA"/>
</dbReference>
<dbReference type="OrthoDB" id="355459at2"/>
<dbReference type="Proteomes" id="UP000027946">
    <property type="component" value="Unassembled WGS sequence"/>
</dbReference>